<dbReference type="SMART" id="SM00382">
    <property type="entry name" value="AAA"/>
    <property type="match status" value="1"/>
</dbReference>
<organism evidence="4 5">
    <name type="scientific">Clostridium putrefaciens</name>
    <dbReference type="NCBI Taxonomy" id="99675"/>
    <lineage>
        <taxon>Bacteria</taxon>
        <taxon>Bacillati</taxon>
        <taxon>Bacillota</taxon>
        <taxon>Clostridia</taxon>
        <taxon>Eubacteriales</taxon>
        <taxon>Clostridiaceae</taxon>
        <taxon>Clostridium</taxon>
    </lineage>
</organism>
<evidence type="ECO:0000259" key="3">
    <source>
        <dbReference type="PROSITE" id="PS50893"/>
    </source>
</evidence>
<keyword evidence="4" id="KW-0378">Hydrolase</keyword>
<accession>A0A381J972</accession>
<dbReference type="SUPFAM" id="SSF52540">
    <property type="entry name" value="P-loop containing nucleoside triphosphate hydrolases"/>
    <property type="match status" value="1"/>
</dbReference>
<sequence length="317" mass="35431">MKGDLGVNILEIKNLVRKFDNVIAVDNISFNIKEGEIYGLLGPNGAGKSTAINMICGLLTPNSGTITILGEDINKNSKNIRYNIGVVPQDIAIYDDLTAYENVAFFGSLYNIRGKELKQRSEEALEFVGLKDRAKELPSKFSGGMKRRLNIACALVHRPKLMIMDEPTVGIDPQSRNHILDSIKKLNKMGCTIIYTSHYMEEVESICTRIGIIDNGKLIIEGTKEELKQNNLETSSILITVNSVNEVNVDEIEKINGVLKVAIDKNTVIINTNTRINNLDQIIVYFNQNHIHINNLENKGMDLETVFLNLTGRNLRD</sequence>
<evidence type="ECO:0000256" key="2">
    <source>
        <dbReference type="ARBA" id="ARBA00022840"/>
    </source>
</evidence>
<dbReference type="InterPro" id="IPR003439">
    <property type="entry name" value="ABC_transporter-like_ATP-bd"/>
</dbReference>
<proteinExistence type="predicted"/>
<dbReference type="PROSITE" id="PS00211">
    <property type="entry name" value="ABC_TRANSPORTER_1"/>
    <property type="match status" value="1"/>
</dbReference>
<dbReference type="InterPro" id="IPR017871">
    <property type="entry name" value="ABC_transporter-like_CS"/>
</dbReference>
<dbReference type="InterPro" id="IPR027417">
    <property type="entry name" value="P-loop_NTPase"/>
</dbReference>
<reference evidence="4 5" key="1">
    <citation type="submission" date="2018-06" db="EMBL/GenBank/DDBJ databases">
        <authorList>
            <consortium name="Pathogen Informatics"/>
            <person name="Doyle S."/>
        </authorList>
    </citation>
    <scope>NUCLEOTIDE SEQUENCE [LARGE SCALE GENOMIC DNA]</scope>
    <source>
        <strain evidence="4 5">NCTC9836</strain>
    </source>
</reference>
<evidence type="ECO:0000313" key="4">
    <source>
        <dbReference type="EMBL" id="SUY47549.1"/>
    </source>
</evidence>
<protein>
    <submittedName>
        <fullName evidence="4">ABC-type multidrug transport system, ATPase component</fullName>
        <ecNumber evidence="4">3.6.3.-</ecNumber>
    </submittedName>
</protein>
<evidence type="ECO:0000256" key="1">
    <source>
        <dbReference type="ARBA" id="ARBA00022741"/>
    </source>
</evidence>
<keyword evidence="5" id="KW-1185">Reference proteome</keyword>
<dbReference type="InterPro" id="IPR003593">
    <property type="entry name" value="AAA+_ATPase"/>
</dbReference>
<dbReference type="AlphaFoldDB" id="A0A381J972"/>
<dbReference type="PANTHER" id="PTHR43582">
    <property type="entry name" value="LINEARMYCIN RESISTANCE ATP-BINDING PROTEIN LNRL"/>
    <property type="match status" value="1"/>
</dbReference>
<keyword evidence="2" id="KW-0067">ATP-binding</keyword>
<keyword evidence="1" id="KW-0547">Nucleotide-binding</keyword>
<dbReference type="EC" id="3.6.3.-" evidence="4"/>
<dbReference type="Proteomes" id="UP000254664">
    <property type="component" value="Unassembled WGS sequence"/>
</dbReference>
<feature type="domain" description="ABC transporter" evidence="3">
    <location>
        <begin position="10"/>
        <end position="240"/>
    </location>
</feature>
<dbReference type="GO" id="GO:0005524">
    <property type="term" value="F:ATP binding"/>
    <property type="evidence" value="ECO:0007669"/>
    <property type="project" value="UniProtKB-KW"/>
</dbReference>
<dbReference type="Gene3D" id="3.40.50.300">
    <property type="entry name" value="P-loop containing nucleotide triphosphate hydrolases"/>
    <property type="match status" value="1"/>
</dbReference>
<dbReference type="EMBL" id="UFWZ01000001">
    <property type="protein sequence ID" value="SUY47549.1"/>
    <property type="molecule type" value="Genomic_DNA"/>
</dbReference>
<dbReference type="Pfam" id="PF00005">
    <property type="entry name" value="ABC_tran"/>
    <property type="match status" value="1"/>
</dbReference>
<dbReference type="GO" id="GO:0016887">
    <property type="term" value="F:ATP hydrolysis activity"/>
    <property type="evidence" value="ECO:0007669"/>
    <property type="project" value="InterPro"/>
</dbReference>
<dbReference type="PROSITE" id="PS50893">
    <property type="entry name" value="ABC_TRANSPORTER_2"/>
    <property type="match status" value="1"/>
</dbReference>
<dbReference type="PANTHER" id="PTHR43582:SF2">
    <property type="entry name" value="LINEARMYCIN RESISTANCE ATP-BINDING PROTEIN LNRL"/>
    <property type="match status" value="1"/>
</dbReference>
<name>A0A381J972_9CLOT</name>
<evidence type="ECO:0000313" key="5">
    <source>
        <dbReference type="Proteomes" id="UP000254664"/>
    </source>
</evidence>
<gene>
    <name evidence="4" type="primary">drrA_2</name>
    <name evidence="4" type="ORF">NCTC9836_01883</name>
</gene>